<dbReference type="AlphaFoldDB" id="A0A0A1P2W2"/>
<dbReference type="PROSITE" id="PS50231">
    <property type="entry name" value="RICIN_B_LECTIN"/>
    <property type="match status" value="1"/>
</dbReference>
<dbReference type="InterPro" id="IPR000772">
    <property type="entry name" value="Ricin_B_lectin"/>
</dbReference>
<reference evidence="2 3" key="1">
    <citation type="journal article" date="2016" name="Proc. Natl. Acad. Sci. U.S.A.">
        <title>Lipid metabolic changes in an early divergent fungus govern the establishment of a mutualistic symbiosis with endobacteria.</title>
        <authorList>
            <person name="Lastovetsky O.A."/>
            <person name="Gaspar M.L."/>
            <person name="Mondo S.J."/>
            <person name="LaButti K.M."/>
            <person name="Sandor L."/>
            <person name="Grigoriev I.V."/>
            <person name="Henry S.A."/>
            <person name="Pawlowska T.E."/>
        </authorList>
    </citation>
    <scope>NUCLEOTIDE SEQUENCE [LARGE SCALE GENOMIC DNA]</scope>
    <source>
        <strain evidence="2 3">ATCC 11559</strain>
    </source>
</reference>
<dbReference type="Gene3D" id="2.80.10.50">
    <property type="match status" value="1"/>
</dbReference>
<accession>A0A0A1P2W2</accession>
<dbReference type="VEuPathDB" id="FungiDB:BCV72DRAFT_125443"/>
<organism evidence="2 3">
    <name type="scientific">Rhizopus microsporus</name>
    <dbReference type="NCBI Taxonomy" id="58291"/>
    <lineage>
        <taxon>Eukaryota</taxon>
        <taxon>Fungi</taxon>
        <taxon>Fungi incertae sedis</taxon>
        <taxon>Mucoromycota</taxon>
        <taxon>Mucoromycotina</taxon>
        <taxon>Mucoromycetes</taxon>
        <taxon>Mucorales</taxon>
        <taxon>Mucorineae</taxon>
        <taxon>Rhizopodaceae</taxon>
        <taxon>Rhizopus</taxon>
    </lineage>
</organism>
<dbReference type="GO" id="GO:0030246">
    <property type="term" value="F:carbohydrate binding"/>
    <property type="evidence" value="ECO:0007669"/>
    <property type="project" value="UniProtKB-KW"/>
</dbReference>
<evidence type="ECO:0000313" key="2">
    <source>
        <dbReference type="EMBL" id="ORE21531.1"/>
    </source>
</evidence>
<proteinExistence type="predicted"/>
<dbReference type="SUPFAM" id="SSF50370">
    <property type="entry name" value="Ricin B-like lectins"/>
    <property type="match status" value="1"/>
</dbReference>
<dbReference type="InterPro" id="IPR035992">
    <property type="entry name" value="Ricin_B-like_lectins"/>
</dbReference>
<dbReference type="OMA" id="FFIRCKA"/>
<name>A0A0A1P2W2_RHIZD</name>
<evidence type="ECO:0000259" key="1">
    <source>
        <dbReference type="SMART" id="SM00458"/>
    </source>
</evidence>
<evidence type="ECO:0000313" key="3">
    <source>
        <dbReference type="Proteomes" id="UP000242381"/>
    </source>
</evidence>
<protein>
    <submittedName>
        <fullName evidence="2">Ricin B-like lectin</fullName>
    </submittedName>
</protein>
<dbReference type="CDD" id="cd23454">
    <property type="entry name" value="beta-trefoil_Ricin_GllA-1"/>
    <property type="match status" value="1"/>
</dbReference>
<dbReference type="EMBL" id="KV921277">
    <property type="protein sequence ID" value="ORE21531.1"/>
    <property type="molecule type" value="Genomic_DNA"/>
</dbReference>
<keyword evidence="2" id="KW-0430">Lectin</keyword>
<feature type="domain" description="Ricin B lectin" evidence="1">
    <location>
        <begin position="9"/>
        <end position="141"/>
    </location>
</feature>
<dbReference type="Proteomes" id="UP000242381">
    <property type="component" value="Unassembled WGS sequence"/>
</dbReference>
<dbReference type="Pfam" id="PF00652">
    <property type="entry name" value="Ricin_B_lectin"/>
    <property type="match status" value="1"/>
</dbReference>
<dbReference type="SMART" id="SM00458">
    <property type="entry name" value="RICIN"/>
    <property type="match status" value="1"/>
</dbReference>
<sequence length="264" mass="30298">MEAVAEFPEGFFFIRCKAKSFALDVANGSMINDTPIIIWPQKMVDSINQLWMHEDGFLINKKSGLVLDIRGGIERDKLIIQYARKPGLAHNQRWKYQDGYIFPSAAPHLVIDIKGGEYKNGNNIFLNTKNPHSPTQQFIIQPFENEKSRQELALLRPSPLQRNSLFPRQEELYDCYRMVYLENKQVTPEQLAGAAAFKAMKDYITSIKNKSEPIVANDDTRRTLCEVVKQEVHHTLTQAQIHNQELVSSASMVAESYFSREYSV</sequence>
<gene>
    <name evidence="2" type="ORF">BCV71DRAFT_261020</name>
</gene>